<dbReference type="GO" id="GO:0005524">
    <property type="term" value="F:ATP binding"/>
    <property type="evidence" value="ECO:0007669"/>
    <property type="project" value="InterPro"/>
</dbReference>
<feature type="region of interest" description="Disordered" evidence="1">
    <location>
        <begin position="118"/>
        <end position="153"/>
    </location>
</feature>
<reference evidence="2 3" key="1">
    <citation type="submission" date="2020-08" db="EMBL/GenBank/DDBJ databases">
        <title>Plant Genome Project.</title>
        <authorList>
            <person name="Zhang R.-G."/>
        </authorList>
    </citation>
    <scope>NUCLEOTIDE SEQUENCE [LARGE SCALE GENOMIC DNA]</scope>
    <source>
        <tissue evidence="2">Rhizome</tissue>
    </source>
</reference>
<dbReference type="EMBL" id="JACMSC010000001">
    <property type="protein sequence ID" value="KAG6537575.1"/>
    <property type="molecule type" value="Genomic_DNA"/>
</dbReference>
<name>A0A8J5IM77_ZINOF</name>
<dbReference type="AlphaFoldDB" id="A0A8J5IM77"/>
<evidence type="ECO:0000313" key="2">
    <source>
        <dbReference type="EMBL" id="KAG6537575.1"/>
    </source>
</evidence>
<evidence type="ECO:0000313" key="3">
    <source>
        <dbReference type="Proteomes" id="UP000734854"/>
    </source>
</evidence>
<evidence type="ECO:0000256" key="1">
    <source>
        <dbReference type="SAM" id="MobiDB-lite"/>
    </source>
</evidence>
<proteinExistence type="predicted"/>
<comment type="caution">
    <text evidence="2">The sequence shown here is derived from an EMBL/GenBank/DDBJ whole genome shotgun (WGS) entry which is preliminary data.</text>
</comment>
<organism evidence="2 3">
    <name type="scientific">Zingiber officinale</name>
    <name type="common">Ginger</name>
    <name type="synonym">Amomum zingiber</name>
    <dbReference type="NCBI Taxonomy" id="94328"/>
    <lineage>
        <taxon>Eukaryota</taxon>
        <taxon>Viridiplantae</taxon>
        <taxon>Streptophyta</taxon>
        <taxon>Embryophyta</taxon>
        <taxon>Tracheophyta</taxon>
        <taxon>Spermatophyta</taxon>
        <taxon>Magnoliopsida</taxon>
        <taxon>Liliopsida</taxon>
        <taxon>Zingiberales</taxon>
        <taxon>Zingiberaceae</taxon>
        <taxon>Zingiber</taxon>
    </lineage>
</organism>
<accession>A0A8J5IM77</accession>
<dbReference type="Proteomes" id="UP000734854">
    <property type="component" value="Unassembled WGS sequence"/>
</dbReference>
<feature type="compositionally biased region" description="Basic and acidic residues" evidence="1">
    <location>
        <begin position="142"/>
        <end position="153"/>
    </location>
</feature>
<keyword evidence="3" id="KW-1185">Reference proteome</keyword>
<sequence>MAPVGGCLQRVFAFRKGRSEGDKSMKNLLRCELGGDVQDQVVGAAGIHSVDGGLLGVNEEAEKHLLNDLWEEILEALGKVEEDMGAHLGDPSRQLLLSICSDAANLWRLTEQVQKQSPYAASATKGGEDDDNHVSELVPGEIFERDAEDKQAL</sequence>
<protein>
    <submittedName>
        <fullName evidence="2">Uncharacterized protein</fullName>
    </submittedName>
</protein>
<gene>
    <name evidence="2" type="ORF">ZIOFF_002669</name>
</gene>
<dbReference type="InterPro" id="IPR013815">
    <property type="entry name" value="ATP_grasp_subdomain_1"/>
</dbReference>
<dbReference type="Gene3D" id="3.30.1490.20">
    <property type="entry name" value="ATP-grasp fold, A domain"/>
    <property type="match status" value="1"/>
</dbReference>